<keyword evidence="1" id="KW-0147">Chitin-binding</keyword>
<dbReference type="InterPro" id="IPR023346">
    <property type="entry name" value="Lysozyme-like_dom_sf"/>
</dbReference>
<dbReference type="EMBL" id="JAYKXN010000004">
    <property type="protein sequence ID" value="KAK7293998.1"/>
    <property type="molecule type" value="Genomic_DNA"/>
</dbReference>
<accession>A0AAN9JA16</accession>
<dbReference type="Pfam" id="PF00182">
    <property type="entry name" value="Glyco_hydro_19"/>
    <property type="match status" value="1"/>
</dbReference>
<dbReference type="InterPro" id="IPR000726">
    <property type="entry name" value="Glyco_hydro_19_cat"/>
</dbReference>
<reference evidence="3 4" key="1">
    <citation type="submission" date="2024-01" db="EMBL/GenBank/DDBJ databases">
        <title>The genomes of 5 underutilized Papilionoideae crops provide insights into root nodulation and disease resistance.</title>
        <authorList>
            <person name="Yuan L."/>
        </authorList>
    </citation>
    <scope>NUCLEOTIDE SEQUENCE [LARGE SCALE GENOMIC DNA]</scope>
    <source>
        <strain evidence="3">LY-2023</strain>
        <tissue evidence="3">Leaf</tissue>
    </source>
</reference>
<dbReference type="GO" id="GO:0006032">
    <property type="term" value="P:chitin catabolic process"/>
    <property type="evidence" value="ECO:0007669"/>
    <property type="project" value="InterPro"/>
</dbReference>
<dbReference type="SUPFAM" id="SSF53955">
    <property type="entry name" value="Lysozyme-like"/>
    <property type="match status" value="1"/>
</dbReference>
<dbReference type="PANTHER" id="PTHR22595">
    <property type="entry name" value="CHITINASE-RELATED"/>
    <property type="match status" value="1"/>
</dbReference>
<dbReference type="GO" id="GO:0008061">
    <property type="term" value="F:chitin binding"/>
    <property type="evidence" value="ECO:0007669"/>
    <property type="project" value="UniProtKB-KW"/>
</dbReference>
<dbReference type="Proteomes" id="UP001359559">
    <property type="component" value="Unassembled WGS sequence"/>
</dbReference>
<evidence type="ECO:0000259" key="2">
    <source>
        <dbReference type="Pfam" id="PF00182"/>
    </source>
</evidence>
<dbReference type="AlphaFoldDB" id="A0AAN9JA16"/>
<sequence length="118" mass="13558">MRLLMNIWLRIKDEVIGFMRYGKNFYSRSAFLDALNSYNQFGRIGSVDDSKREIATAFAHFTHETRHMETSMKKKYTSGIGGRSIYLAGATNSIVPFELVLRMDMRSSRMDVVICDDG</sequence>
<protein>
    <recommendedName>
        <fullName evidence="2">Glycoside hydrolase family 19 catalytic domain-containing protein</fullName>
    </recommendedName>
</protein>
<dbReference type="PANTHER" id="PTHR22595:SF193">
    <property type="entry name" value="ENDOCHITINASE EP3"/>
    <property type="match status" value="1"/>
</dbReference>
<dbReference type="Gene3D" id="1.10.530.10">
    <property type="match status" value="1"/>
</dbReference>
<evidence type="ECO:0000313" key="3">
    <source>
        <dbReference type="EMBL" id="KAK7293998.1"/>
    </source>
</evidence>
<dbReference type="GO" id="GO:0016998">
    <property type="term" value="P:cell wall macromolecule catabolic process"/>
    <property type="evidence" value="ECO:0007669"/>
    <property type="project" value="InterPro"/>
</dbReference>
<gene>
    <name evidence="3" type="ORF">RJT34_16881</name>
</gene>
<organism evidence="3 4">
    <name type="scientific">Clitoria ternatea</name>
    <name type="common">Butterfly pea</name>
    <dbReference type="NCBI Taxonomy" id="43366"/>
    <lineage>
        <taxon>Eukaryota</taxon>
        <taxon>Viridiplantae</taxon>
        <taxon>Streptophyta</taxon>
        <taxon>Embryophyta</taxon>
        <taxon>Tracheophyta</taxon>
        <taxon>Spermatophyta</taxon>
        <taxon>Magnoliopsida</taxon>
        <taxon>eudicotyledons</taxon>
        <taxon>Gunneridae</taxon>
        <taxon>Pentapetalae</taxon>
        <taxon>rosids</taxon>
        <taxon>fabids</taxon>
        <taxon>Fabales</taxon>
        <taxon>Fabaceae</taxon>
        <taxon>Papilionoideae</taxon>
        <taxon>50 kb inversion clade</taxon>
        <taxon>NPAAA clade</taxon>
        <taxon>indigoferoid/millettioid clade</taxon>
        <taxon>Phaseoleae</taxon>
        <taxon>Clitoria</taxon>
    </lineage>
</organism>
<keyword evidence="4" id="KW-1185">Reference proteome</keyword>
<proteinExistence type="predicted"/>
<dbReference type="GO" id="GO:0004568">
    <property type="term" value="F:chitinase activity"/>
    <property type="evidence" value="ECO:0007669"/>
    <property type="project" value="InterPro"/>
</dbReference>
<name>A0AAN9JA16_CLITE</name>
<feature type="domain" description="Glycoside hydrolase family 19 catalytic" evidence="2">
    <location>
        <begin position="22"/>
        <end position="79"/>
    </location>
</feature>
<evidence type="ECO:0000256" key="1">
    <source>
        <dbReference type="ARBA" id="ARBA00022669"/>
    </source>
</evidence>
<comment type="caution">
    <text evidence="3">The sequence shown here is derived from an EMBL/GenBank/DDBJ whole genome shotgun (WGS) entry which is preliminary data.</text>
</comment>
<evidence type="ECO:0000313" key="4">
    <source>
        <dbReference type="Proteomes" id="UP001359559"/>
    </source>
</evidence>